<name>A0A2N5Q1U4_MEDGN</name>
<reference evidence="1 2" key="1">
    <citation type="journal article" date="2017" name="Genome Med.">
        <title>A novel Ruminococcus gnavus clade enriched in inflammatory bowel disease patients.</title>
        <authorList>
            <person name="Hall A.B."/>
            <person name="Yassour M."/>
            <person name="Sauk J."/>
            <person name="Garner A."/>
            <person name="Jiang X."/>
            <person name="Arthur T."/>
            <person name="Lagoudas G.K."/>
            <person name="Vatanen T."/>
            <person name="Fornelos N."/>
            <person name="Wilson R."/>
            <person name="Bertha M."/>
            <person name="Cohen M."/>
            <person name="Garber J."/>
            <person name="Khalili H."/>
            <person name="Gevers D."/>
            <person name="Ananthakrishnan A.N."/>
            <person name="Kugathasan S."/>
            <person name="Lander E.S."/>
            <person name="Blainey P."/>
            <person name="Vlamakis H."/>
            <person name="Xavier R.J."/>
            <person name="Huttenhower C."/>
        </authorList>
    </citation>
    <scope>NUCLEOTIDE SEQUENCE [LARGE SCALE GENOMIC DNA]</scope>
    <source>
        <strain evidence="1 2">RJX1128</strain>
    </source>
</reference>
<evidence type="ECO:0000313" key="2">
    <source>
        <dbReference type="Proteomes" id="UP000234840"/>
    </source>
</evidence>
<dbReference type="AlphaFoldDB" id="A0A2N5Q1U4"/>
<evidence type="ECO:0000313" key="1">
    <source>
        <dbReference type="EMBL" id="PLT88326.1"/>
    </source>
</evidence>
<gene>
    <name evidence="1" type="ORF">CDL20_04085</name>
</gene>
<protein>
    <submittedName>
        <fullName evidence="1">Uncharacterized protein</fullName>
    </submittedName>
</protein>
<organism evidence="1 2">
    <name type="scientific">Mediterraneibacter gnavus</name>
    <name type="common">Ruminococcus gnavus</name>
    <dbReference type="NCBI Taxonomy" id="33038"/>
    <lineage>
        <taxon>Bacteria</taxon>
        <taxon>Bacillati</taxon>
        <taxon>Bacillota</taxon>
        <taxon>Clostridia</taxon>
        <taxon>Lachnospirales</taxon>
        <taxon>Lachnospiraceae</taxon>
        <taxon>Mediterraneibacter</taxon>
    </lineage>
</organism>
<comment type="caution">
    <text evidence="1">The sequence shown here is derived from an EMBL/GenBank/DDBJ whole genome shotgun (WGS) entry which is preliminary data.</text>
</comment>
<dbReference type="EMBL" id="NIHW01000007">
    <property type="protein sequence ID" value="PLT88326.1"/>
    <property type="molecule type" value="Genomic_DNA"/>
</dbReference>
<dbReference type="RefSeq" id="WP_101878337.1">
    <property type="nucleotide sequence ID" value="NZ_JAJBLZ010000036.1"/>
</dbReference>
<sequence length="255" mass="29428">MRDHRNQSKKRKKYAPMIICLLVILVLVGVPLIVVVMVKYRWIITDTTNEWIGFWGGYLGALIGGALTLVGVIITIKNEEKVRKENEIRLMRPVLSGKIEILERRDIKKLKNGRGAILNIAGEQAGNGERYDNSSFEEYFKQKKNSSVKVIRYRLVNLSNYSANNVSVKVNEREGFPPFSLLPMDEAVAFFIISLSSCENEKHTELRLEFVFEDELGEKRYKQKDMLRFYKDKNGKIYNECGIMAMTHPEEISNK</sequence>
<accession>A0A2N5Q1U4</accession>
<proteinExistence type="predicted"/>
<dbReference type="Proteomes" id="UP000234840">
    <property type="component" value="Unassembled WGS sequence"/>
</dbReference>